<evidence type="ECO:0000256" key="1">
    <source>
        <dbReference type="ARBA" id="ARBA00009437"/>
    </source>
</evidence>
<keyword evidence="4" id="KW-0804">Transcription</keyword>
<keyword evidence="7" id="KW-1185">Reference proteome</keyword>
<dbReference type="CDD" id="cd08422">
    <property type="entry name" value="PBP2_CrgA_like"/>
    <property type="match status" value="1"/>
</dbReference>
<evidence type="ECO:0000256" key="3">
    <source>
        <dbReference type="ARBA" id="ARBA00023125"/>
    </source>
</evidence>
<dbReference type="Proteomes" id="UP000218677">
    <property type="component" value="Unassembled WGS sequence"/>
</dbReference>
<name>A0A2A4HTK5_9GAMM</name>
<dbReference type="SUPFAM" id="SSF46785">
    <property type="entry name" value="Winged helix' DNA-binding domain"/>
    <property type="match status" value="1"/>
</dbReference>
<accession>A0A2A4HTK5</accession>
<dbReference type="GO" id="GO:0006351">
    <property type="term" value="P:DNA-templated transcription"/>
    <property type="evidence" value="ECO:0007669"/>
    <property type="project" value="TreeGrafter"/>
</dbReference>
<dbReference type="EMBL" id="NWUX01000001">
    <property type="protein sequence ID" value="PCF97575.1"/>
    <property type="molecule type" value="Genomic_DNA"/>
</dbReference>
<dbReference type="Gene3D" id="1.10.10.10">
    <property type="entry name" value="Winged helix-like DNA-binding domain superfamily/Winged helix DNA-binding domain"/>
    <property type="match status" value="1"/>
</dbReference>
<dbReference type="PANTHER" id="PTHR30537:SF5">
    <property type="entry name" value="HTH-TYPE TRANSCRIPTIONAL ACTIVATOR TTDR-RELATED"/>
    <property type="match status" value="1"/>
</dbReference>
<dbReference type="InterPro" id="IPR036390">
    <property type="entry name" value="WH_DNA-bd_sf"/>
</dbReference>
<dbReference type="Pfam" id="PF03466">
    <property type="entry name" value="LysR_substrate"/>
    <property type="match status" value="1"/>
</dbReference>
<keyword evidence="3" id="KW-0238">DNA-binding</keyword>
<dbReference type="PROSITE" id="PS50931">
    <property type="entry name" value="HTH_LYSR"/>
    <property type="match status" value="1"/>
</dbReference>
<reference evidence="7" key="1">
    <citation type="submission" date="2017-09" db="EMBL/GenBank/DDBJ databases">
        <authorList>
            <person name="Cho G.-S."/>
            <person name="Oguntoyinbo F.A."/>
            <person name="Cnockaert M."/>
            <person name="Kabisch J."/>
            <person name="Neve H."/>
            <person name="Bockelmann W."/>
            <person name="Wenning M."/>
            <person name="Franz C.M."/>
            <person name="Vandamme P."/>
        </authorList>
    </citation>
    <scope>NUCLEOTIDE SEQUENCE [LARGE SCALE GENOMIC DNA]</scope>
    <source>
        <strain evidence="7">MBT G8648</strain>
    </source>
</reference>
<organism evidence="6 7">
    <name type="scientific">Vreelandella nigrificans</name>
    <dbReference type="NCBI Taxonomy" id="2042704"/>
    <lineage>
        <taxon>Bacteria</taxon>
        <taxon>Pseudomonadati</taxon>
        <taxon>Pseudomonadota</taxon>
        <taxon>Gammaproteobacteria</taxon>
        <taxon>Oceanospirillales</taxon>
        <taxon>Halomonadaceae</taxon>
        <taxon>Vreelandella</taxon>
    </lineage>
</organism>
<evidence type="ECO:0000256" key="4">
    <source>
        <dbReference type="ARBA" id="ARBA00023163"/>
    </source>
</evidence>
<evidence type="ECO:0000259" key="5">
    <source>
        <dbReference type="PROSITE" id="PS50931"/>
    </source>
</evidence>
<dbReference type="GO" id="GO:0043565">
    <property type="term" value="F:sequence-specific DNA binding"/>
    <property type="evidence" value="ECO:0007669"/>
    <property type="project" value="TreeGrafter"/>
</dbReference>
<dbReference type="InterPro" id="IPR036388">
    <property type="entry name" value="WH-like_DNA-bd_sf"/>
</dbReference>
<dbReference type="Gene3D" id="3.40.190.290">
    <property type="match status" value="1"/>
</dbReference>
<dbReference type="PANTHER" id="PTHR30537">
    <property type="entry name" value="HTH-TYPE TRANSCRIPTIONAL REGULATOR"/>
    <property type="match status" value="1"/>
</dbReference>
<proteinExistence type="inferred from homology"/>
<feature type="domain" description="HTH lysR-type" evidence="5">
    <location>
        <begin position="5"/>
        <end position="62"/>
    </location>
</feature>
<sequence length="305" mass="33822">MVDSRQIDELTALLAVAHEGSFVQAGRRLHRHPTIISKRIASLEARLGVRLVERTTRQIRLTDAGRRLADKTESALDSLHNAELEASDGAEHLRGKLRLAFPATMGRLWLAPMLPEFLKMYPALNVDVFYNEQYVDLVGEGFDAAIRIGVLQDSRLKARKLWHQRRVLGASPEYVAKHGLPSEPEDLIHHNCLAFPALATFPEWQLSNGDRVESVITKSSLLSNDSLALLEAARQGIGILGAGDWLMAKDFAQGTLVPVLPNWSFDASGGIYLVRPSADFAPARTEAFIEWIVGCFENGPPWLSR</sequence>
<dbReference type="SUPFAM" id="SSF53850">
    <property type="entry name" value="Periplasmic binding protein-like II"/>
    <property type="match status" value="1"/>
</dbReference>
<evidence type="ECO:0000313" key="7">
    <source>
        <dbReference type="Proteomes" id="UP000218677"/>
    </source>
</evidence>
<gene>
    <name evidence="6" type="ORF">CPA45_02265</name>
</gene>
<evidence type="ECO:0000313" key="6">
    <source>
        <dbReference type="EMBL" id="PCF97575.1"/>
    </source>
</evidence>
<dbReference type="GO" id="GO:0003700">
    <property type="term" value="F:DNA-binding transcription factor activity"/>
    <property type="evidence" value="ECO:0007669"/>
    <property type="project" value="InterPro"/>
</dbReference>
<dbReference type="FunFam" id="1.10.10.10:FF:000001">
    <property type="entry name" value="LysR family transcriptional regulator"/>
    <property type="match status" value="1"/>
</dbReference>
<keyword evidence="2" id="KW-0805">Transcription regulation</keyword>
<protein>
    <submittedName>
        <fullName evidence="6">LysR family transcriptional regulator</fullName>
    </submittedName>
</protein>
<comment type="similarity">
    <text evidence="1">Belongs to the LysR transcriptional regulatory family.</text>
</comment>
<dbReference type="OrthoDB" id="9815676at2"/>
<dbReference type="InterPro" id="IPR058163">
    <property type="entry name" value="LysR-type_TF_proteobact-type"/>
</dbReference>
<dbReference type="InterPro" id="IPR005119">
    <property type="entry name" value="LysR_subst-bd"/>
</dbReference>
<evidence type="ECO:0000256" key="2">
    <source>
        <dbReference type="ARBA" id="ARBA00023015"/>
    </source>
</evidence>
<dbReference type="AlphaFoldDB" id="A0A2A4HTK5"/>
<dbReference type="Pfam" id="PF00126">
    <property type="entry name" value="HTH_1"/>
    <property type="match status" value="1"/>
</dbReference>
<dbReference type="InterPro" id="IPR000847">
    <property type="entry name" value="LysR_HTH_N"/>
</dbReference>
<comment type="caution">
    <text evidence="6">The sequence shown here is derived from an EMBL/GenBank/DDBJ whole genome shotgun (WGS) entry which is preliminary data.</text>
</comment>